<accession>A0A345E763</accession>
<evidence type="ECO:0000256" key="1">
    <source>
        <dbReference type="SAM" id="Phobius"/>
    </source>
</evidence>
<dbReference type="InterPro" id="IPR055958">
    <property type="entry name" value="DUF7536"/>
</dbReference>
<evidence type="ECO:0000313" key="5">
    <source>
        <dbReference type="Proteomes" id="UP000253273"/>
    </source>
</evidence>
<proteinExistence type="predicted"/>
<dbReference type="AlphaFoldDB" id="A0A345E763"/>
<keyword evidence="5" id="KW-1185">Reference proteome</keyword>
<organism evidence="2 5">
    <name type="scientific">Haloplanus rubicundus</name>
    <dbReference type="NCBI Taxonomy" id="1547898"/>
    <lineage>
        <taxon>Archaea</taxon>
        <taxon>Methanobacteriati</taxon>
        <taxon>Methanobacteriota</taxon>
        <taxon>Stenosarchaea group</taxon>
        <taxon>Halobacteria</taxon>
        <taxon>Halobacteriales</taxon>
        <taxon>Haloferacaceae</taxon>
        <taxon>Haloplanus</taxon>
    </lineage>
</organism>
<reference evidence="3 4" key="1">
    <citation type="submission" date="2018-07" db="EMBL/GenBank/DDBJ databases">
        <title>Genome sequences of Haloplanus sp. CBA1112.</title>
        <authorList>
            <person name="Kim Y.B."/>
            <person name="Roh S.W."/>
        </authorList>
    </citation>
    <scope>NUCLEOTIDE SEQUENCE [LARGE SCALE GENOMIC DNA]</scope>
    <source>
        <strain evidence="3 4">CBA1112</strain>
    </source>
</reference>
<protein>
    <submittedName>
        <fullName evidence="2">Uncharacterized protein</fullName>
    </submittedName>
</protein>
<dbReference type="Proteomes" id="UP000252985">
    <property type="component" value="Chromosome"/>
</dbReference>
<sequence length="96" mass="9992">MSDETPARPPSAGLLDALEVRRNALVGVVAGVALAVSVYLVRVFELVGPVGGTQRYPGIGPEGWFLLLGFVLASATALLVAAALTLVTAYRVTREL</sequence>
<dbReference type="GeneID" id="37286121"/>
<gene>
    <name evidence="3" type="ORF">DU484_04045</name>
    <name evidence="2" type="ORF">DU500_04525</name>
</gene>
<evidence type="ECO:0000313" key="4">
    <source>
        <dbReference type="Proteomes" id="UP000252985"/>
    </source>
</evidence>
<evidence type="ECO:0000313" key="3">
    <source>
        <dbReference type="EMBL" id="AXG11733.1"/>
    </source>
</evidence>
<dbReference type="KEGG" id="haq:DU484_04045"/>
<dbReference type="EMBL" id="CP031150">
    <property type="protein sequence ID" value="AXG08035.1"/>
    <property type="molecule type" value="Genomic_DNA"/>
</dbReference>
<feature type="transmembrane region" description="Helical" evidence="1">
    <location>
        <begin position="24"/>
        <end position="44"/>
    </location>
</feature>
<dbReference type="Proteomes" id="UP000253273">
    <property type="component" value="Chromosome"/>
</dbReference>
<keyword evidence="1" id="KW-1133">Transmembrane helix</keyword>
<reference evidence="2 5" key="2">
    <citation type="submission" date="2018-07" db="EMBL/GenBank/DDBJ databases">
        <title>Genome sequences of Haloplanus sp. CBA1113.</title>
        <authorList>
            <person name="Kim Y.B."/>
            <person name="Roh S.W."/>
        </authorList>
    </citation>
    <scope>NUCLEOTIDE SEQUENCE [LARGE SCALE GENOMIC DNA]</scope>
    <source>
        <strain evidence="2 5">CBA1113</strain>
    </source>
</reference>
<dbReference type="EMBL" id="CP031148">
    <property type="protein sequence ID" value="AXG11733.1"/>
    <property type="molecule type" value="Genomic_DNA"/>
</dbReference>
<accession>A0A345EHR1</accession>
<feature type="transmembrane region" description="Helical" evidence="1">
    <location>
        <begin position="64"/>
        <end position="90"/>
    </location>
</feature>
<keyword evidence="1" id="KW-0472">Membrane</keyword>
<dbReference type="KEGG" id="haj:DU500_04525"/>
<name>A0A345E763_9EURY</name>
<dbReference type="RefSeq" id="WP_114587156.1">
    <property type="nucleotide sequence ID" value="NZ_CP031148.1"/>
</dbReference>
<keyword evidence="1" id="KW-0812">Transmembrane</keyword>
<evidence type="ECO:0000313" key="2">
    <source>
        <dbReference type="EMBL" id="AXG08035.1"/>
    </source>
</evidence>
<dbReference type="Pfam" id="PF24380">
    <property type="entry name" value="DUF7536"/>
    <property type="match status" value="1"/>
</dbReference>